<dbReference type="EMBL" id="AJWK01006395">
    <property type="status" value="NOT_ANNOTATED_CDS"/>
    <property type="molecule type" value="Genomic_DNA"/>
</dbReference>
<evidence type="ECO:0000259" key="10">
    <source>
        <dbReference type="Pfam" id="PF01709"/>
    </source>
</evidence>
<evidence type="ECO:0000256" key="5">
    <source>
        <dbReference type="ARBA" id="ARBA00023128"/>
    </source>
</evidence>
<dbReference type="Proteomes" id="UP000092461">
    <property type="component" value="Unassembled WGS sequence"/>
</dbReference>
<keyword evidence="6" id="KW-0010">Activator</keyword>
<evidence type="ECO:0000256" key="4">
    <source>
        <dbReference type="ARBA" id="ARBA00023054"/>
    </source>
</evidence>
<dbReference type="InterPro" id="IPR002876">
    <property type="entry name" value="Transcrip_reg_TACO1-like"/>
</dbReference>
<dbReference type="VEuPathDB" id="VectorBase:LLOJ001911"/>
<reference evidence="12" key="1">
    <citation type="submission" date="2020-05" db="UniProtKB">
        <authorList>
            <consortium name="EnsemblMetazoa"/>
        </authorList>
    </citation>
    <scope>IDENTIFICATION</scope>
    <source>
        <strain evidence="12">Jacobina</strain>
    </source>
</reference>
<evidence type="ECO:0000256" key="7">
    <source>
        <dbReference type="ARBA" id="ARBA00053642"/>
    </source>
</evidence>
<sequence length="299" mass="33795">MPTMPTIDFILPKHYITSHSSLASKMFPQFVSRMSRNLPHVMTVRGFRMGRYLLAGHSKWANIRHIKAAKDGQKSQLFARFARQIRLAILEGKSPNPAMNTLLRQTVDVALKKQMPMASIQTAIKRASGQGTDFRRHVLEVKVVQNRVYVILVLYTDNPTQAKMNLTTVLRKVGGTFADLGHLFTETGIIVATAEEKTPEKLLEMATEHAILVGAEDVELMDEKEGLLNFTCSPAEIQRVRKELAELNYEIESAEHVYIPHTSIELNEAEKAAYANFRDRLKMIDCIDEIFDNIDNPSS</sequence>
<keyword evidence="3" id="KW-0810">Translation regulation</keyword>
<dbReference type="InterPro" id="IPR048300">
    <property type="entry name" value="TACO1_YebC-like_2nd/3rd_dom"/>
</dbReference>
<dbReference type="InterPro" id="IPR026564">
    <property type="entry name" value="Transcrip_reg_TACO1-like_dom3"/>
</dbReference>
<dbReference type="GO" id="GO:0005739">
    <property type="term" value="C:mitochondrion"/>
    <property type="evidence" value="ECO:0007669"/>
    <property type="project" value="UniProtKB-SubCell"/>
</dbReference>
<feature type="domain" description="TACO1/YebC-like N-terminal" evidence="11">
    <location>
        <begin position="58"/>
        <end position="130"/>
    </location>
</feature>
<evidence type="ECO:0000259" key="11">
    <source>
        <dbReference type="Pfam" id="PF20772"/>
    </source>
</evidence>
<evidence type="ECO:0000256" key="9">
    <source>
        <dbReference type="ARBA" id="ARBA00075676"/>
    </source>
</evidence>
<organism evidence="12 13">
    <name type="scientific">Lutzomyia longipalpis</name>
    <name type="common">Sand fly</name>
    <dbReference type="NCBI Taxonomy" id="7200"/>
    <lineage>
        <taxon>Eukaryota</taxon>
        <taxon>Metazoa</taxon>
        <taxon>Ecdysozoa</taxon>
        <taxon>Arthropoda</taxon>
        <taxon>Hexapoda</taxon>
        <taxon>Insecta</taxon>
        <taxon>Pterygota</taxon>
        <taxon>Neoptera</taxon>
        <taxon>Endopterygota</taxon>
        <taxon>Diptera</taxon>
        <taxon>Nematocera</taxon>
        <taxon>Psychodoidea</taxon>
        <taxon>Psychodidae</taxon>
        <taxon>Lutzomyia</taxon>
        <taxon>Lutzomyia</taxon>
    </lineage>
</organism>
<feature type="domain" description="TACO1/YebC-like second and third" evidence="10">
    <location>
        <begin position="145"/>
        <end position="294"/>
    </location>
</feature>
<dbReference type="Pfam" id="PF20772">
    <property type="entry name" value="TACO1_YebC_N"/>
    <property type="match status" value="1"/>
</dbReference>
<protein>
    <recommendedName>
        <fullName evidence="8">Translational activator of cytochrome c oxidase 1</fullName>
    </recommendedName>
    <alternativeName>
        <fullName evidence="9">Coiled-coil domain-containing protein 44</fullName>
    </alternativeName>
</protein>
<evidence type="ECO:0000256" key="2">
    <source>
        <dbReference type="ARBA" id="ARBA00008724"/>
    </source>
</evidence>
<comment type="subcellular location">
    <subcellularLocation>
        <location evidence="1">Mitochondrion</location>
    </subcellularLocation>
</comment>
<dbReference type="InterPro" id="IPR017856">
    <property type="entry name" value="Integrase-like_N"/>
</dbReference>
<name>A0A1B0FUY1_LUTLO</name>
<evidence type="ECO:0000256" key="3">
    <source>
        <dbReference type="ARBA" id="ARBA00022845"/>
    </source>
</evidence>
<dbReference type="InterPro" id="IPR029072">
    <property type="entry name" value="YebC-like"/>
</dbReference>
<keyword evidence="5" id="KW-0496">Mitochondrion</keyword>
<evidence type="ECO:0000256" key="6">
    <source>
        <dbReference type="ARBA" id="ARBA00023159"/>
    </source>
</evidence>
<dbReference type="Pfam" id="PF01709">
    <property type="entry name" value="Transcrip_reg"/>
    <property type="match status" value="1"/>
</dbReference>
<dbReference type="GO" id="GO:0006417">
    <property type="term" value="P:regulation of translation"/>
    <property type="evidence" value="ECO:0007669"/>
    <property type="project" value="UniProtKB-KW"/>
</dbReference>
<dbReference type="Gene3D" id="3.30.70.980">
    <property type="match status" value="2"/>
</dbReference>
<dbReference type="SUPFAM" id="SSF75625">
    <property type="entry name" value="YebC-like"/>
    <property type="match status" value="1"/>
</dbReference>
<dbReference type="FunFam" id="1.10.10.200:FF:000002">
    <property type="entry name" value="Probable transcriptional regulatory protein CLM62_37755"/>
    <property type="match status" value="1"/>
</dbReference>
<evidence type="ECO:0000256" key="1">
    <source>
        <dbReference type="ARBA" id="ARBA00004173"/>
    </source>
</evidence>
<dbReference type="PANTHER" id="PTHR12532:SF0">
    <property type="entry name" value="TRANSLATIONAL ACTIVATOR OF CYTOCHROME C OXIDASE 1"/>
    <property type="match status" value="1"/>
</dbReference>
<keyword evidence="4" id="KW-0175">Coiled coil</keyword>
<comment type="similarity">
    <text evidence="2">Belongs to the TACO1 family.</text>
</comment>
<proteinExistence type="inferred from homology"/>
<dbReference type="InterPro" id="IPR049083">
    <property type="entry name" value="TACO1_YebC_N"/>
</dbReference>
<keyword evidence="13" id="KW-1185">Reference proteome</keyword>
<dbReference type="Gene3D" id="1.10.10.200">
    <property type="match status" value="1"/>
</dbReference>
<accession>A0A1B0FUY1</accession>
<dbReference type="VEuPathDB" id="VectorBase:LLONM1_003007"/>
<dbReference type="PANTHER" id="PTHR12532">
    <property type="entry name" value="TRANSLATIONAL ACTIVATOR OF CYTOCHROME C OXIDASE 1"/>
    <property type="match status" value="1"/>
</dbReference>
<evidence type="ECO:0000313" key="13">
    <source>
        <dbReference type="Proteomes" id="UP000092461"/>
    </source>
</evidence>
<dbReference type="AlphaFoldDB" id="A0A1B0FUY1"/>
<dbReference type="FunFam" id="3.30.70.980:FF:000008">
    <property type="entry name" value="Translational activator of cytochrome c oxidase 1"/>
    <property type="match status" value="1"/>
</dbReference>
<evidence type="ECO:0000313" key="12">
    <source>
        <dbReference type="EnsemblMetazoa" id="LLOJ001911-PA"/>
    </source>
</evidence>
<dbReference type="EnsemblMetazoa" id="LLOJ001911-RA">
    <property type="protein sequence ID" value="LLOJ001911-PA"/>
    <property type="gene ID" value="LLOJ001911"/>
</dbReference>
<comment type="function">
    <text evidence="7">Acts as a translational activator of mitochondrially-encoded cytochrome c oxidase 1.</text>
</comment>
<evidence type="ECO:0000256" key="8">
    <source>
        <dbReference type="ARBA" id="ARBA00073666"/>
    </source>
</evidence>